<name>A0ABS7QH03_9ACTN</name>
<dbReference type="InterPro" id="IPR036365">
    <property type="entry name" value="PGBD-like_sf"/>
</dbReference>
<feature type="transmembrane region" description="Helical" evidence="1">
    <location>
        <begin position="23"/>
        <end position="43"/>
    </location>
</feature>
<keyword evidence="4" id="KW-1185">Reference proteome</keyword>
<protein>
    <submittedName>
        <fullName evidence="3">Peptidoglycan-binding protein</fullName>
    </submittedName>
</protein>
<keyword evidence="1" id="KW-0472">Membrane</keyword>
<feature type="domain" description="Peptidoglycan binding-like" evidence="2">
    <location>
        <begin position="144"/>
        <end position="200"/>
    </location>
</feature>
<keyword evidence="1" id="KW-0812">Transmembrane</keyword>
<proteinExistence type="predicted"/>
<organism evidence="3 4">
    <name type="scientific">Actinacidiphila acidipaludis</name>
    <dbReference type="NCBI Taxonomy" id="2873382"/>
    <lineage>
        <taxon>Bacteria</taxon>
        <taxon>Bacillati</taxon>
        <taxon>Actinomycetota</taxon>
        <taxon>Actinomycetes</taxon>
        <taxon>Kitasatosporales</taxon>
        <taxon>Streptomycetaceae</taxon>
        <taxon>Actinacidiphila</taxon>
    </lineage>
</organism>
<dbReference type="Pfam" id="PF01471">
    <property type="entry name" value="PG_binding_1"/>
    <property type="match status" value="1"/>
</dbReference>
<dbReference type="Proteomes" id="UP000778578">
    <property type="component" value="Unassembled WGS sequence"/>
</dbReference>
<gene>
    <name evidence="3" type="ORF">K7862_33130</name>
</gene>
<evidence type="ECO:0000259" key="2">
    <source>
        <dbReference type="Pfam" id="PF01471"/>
    </source>
</evidence>
<dbReference type="Gene3D" id="1.10.101.10">
    <property type="entry name" value="PGBD-like superfamily/PGBD"/>
    <property type="match status" value="1"/>
</dbReference>
<accession>A0ABS7QH03</accession>
<dbReference type="EMBL" id="JAINZZ010000073">
    <property type="protein sequence ID" value="MBY8882447.1"/>
    <property type="molecule type" value="Genomic_DNA"/>
</dbReference>
<keyword evidence="1" id="KW-1133">Transmembrane helix</keyword>
<sequence>MPEQAGAGTPDGEVRTRRPRARLAALAALLLVAGGLTTGAVALRDHGHKPPGPPVSAADVHTATVARTDLSDSRSLPGTLGFGPQTPVTGRGTGVVTALATAGATVTRGHSLYRADDQPVVLFYGGTPLFRTLKAPAGKQTPQRGGDVTVVADNLQALGYAIGYRPPDTDGHGATYTAELAAAVKRWQQHIGMTATGTLGVGQTVVLPGPVRIGQVQARLGDPVQETLMSVTATGRRVTVPVEAGDDTGIKAGAMVTITLPYERSVPGTVTAVSHTVQAGGNDAGSGQQDPNSPPTVDVTVAPVHASDLAGLDAAPVTVRFTTTTRHGVLAVPVTALVALKEGGYALQRTDGTLVAVTTGLFAAGQVEVSGPGVTAGLRVETAS</sequence>
<dbReference type="InterPro" id="IPR036366">
    <property type="entry name" value="PGBDSf"/>
</dbReference>
<evidence type="ECO:0000313" key="4">
    <source>
        <dbReference type="Proteomes" id="UP000778578"/>
    </source>
</evidence>
<evidence type="ECO:0000313" key="3">
    <source>
        <dbReference type="EMBL" id="MBY8882447.1"/>
    </source>
</evidence>
<dbReference type="InterPro" id="IPR002477">
    <property type="entry name" value="Peptidoglycan-bd-like"/>
</dbReference>
<comment type="caution">
    <text evidence="3">The sequence shown here is derived from an EMBL/GenBank/DDBJ whole genome shotgun (WGS) entry which is preliminary data.</text>
</comment>
<dbReference type="SUPFAM" id="SSF47090">
    <property type="entry name" value="PGBD-like"/>
    <property type="match status" value="1"/>
</dbReference>
<reference evidence="3 4" key="1">
    <citation type="submission" date="2021-08" db="EMBL/GenBank/DDBJ databases">
        <title>WGS of actinomycetes from Thailand.</title>
        <authorList>
            <person name="Thawai C."/>
        </authorList>
    </citation>
    <scope>NUCLEOTIDE SEQUENCE [LARGE SCALE GENOMIC DNA]</scope>
    <source>
        <strain evidence="3 4">PLK6-54</strain>
    </source>
</reference>
<evidence type="ECO:0000256" key="1">
    <source>
        <dbReference type="SAM" id="Phobius"/>
    </source>
</evidence>